<dbReference type="RefSeq" id="WP_344364458.1">
    <property type="nucleotide sequence ID" value="NZ_BAAAQB010000026.1"/>
</dbReference>
<accession>A0ABN2YYP9</accession>
<dbReference type="Proteomes" id="UP001500102">
    <property type="component" value="Unassembled WGS sequence"/>
</dbReference>
<feature type="domain" description="AB hydrolase-1" evidence="1">
    <location>
        <begin position="22"/>
        <end position="253"/>
    </location>
</feature>
<proteinExistence type="predicted"/>
<reference evidence="2 3" key="1">
    <citation type="journal article" date="2019" name="Int. J. Syst. Evol. Microbiol.">
        <title>The Global Catalogue of Microorganisms (GCM) 10K type strain sequencing project: providing services to taxonomists for standard genome sequencing and annotation.</title>
        <authorList>
            <consortium name="The Broad Institute Genomics Platform"/>
            <consortium name="The Broad Institute Genome Sequencing Center for Infectious Disease"/>
            <person name="Wu L."/>
            <person name="Ma J."/>
        </authorList>
    </citation>
    <scope>NUCLEOTIDE SEQUENCE [LARGE SCALE GENOMIC DNA]</scope>
    <source>
        <strain evidence="2 3">JCM 15921</strain>
    </source>
</reference>
<dbReference type="PANTHER" id="PTHR43798">
    <property type="entry name" value="MONOACYLGLYCEROL LIPASE"/>
    <property type="match status" value="1"/>
</dbReference>
<organism evidence="2 3">
    <name type="scientific">Arthrobacter humicola</name>
    <dbReference type="NCBI Taxonomy" id="409291"/>
    <lineage>
        <taxon>Bacteria</taxon>
        <taxon>Bacillati</taxon>
        <taxon>Actinomycetota</taxon>
        <taxon>Actinomycetes</taxon>
        <taxon>Micrococcales</taxon>
        <taxon>Micrococcaceae</taxon>
        <taxon>Arthrobacter</taxon>
    </lineage>
</organism>
<evidence type="ECO:0000313" key="3">
    <source>
        <dbReference type="Proteomes" id="UP001500102"/>
    </source>
</evidence>
<dbReference type="InterPro" id="IPR050266">
    <property type="entry name" value="AB_hydrolase_sf"/>
</dbReference>
<gene>
    <name evidence="2" type="ORF">GCM10009825_17510</name>
</gene>
<keyword evidence="3" id="KW-1185">Reference proteome</keyword>
<keyword evidence="2" id="KW-0378">Hydrolase</keyword>
<evidence type="ECO:0000259" key="1">
    <source>
        <dbReference type="Pfam" id="PF12697"/>
    </source>
</evidence>
<dbReference type="SUPFAM" id="SSF53474">
    <property type="entry name" value="alpha/beta-Hydrolases"/>
    <property type="match status" value="1"/>
</dbReference>
<dbReference type="PRINTS" id="PR00111">
    <property type="entry name" value="ABHYDROLASE"/>
</dbReference>
<comment type="caution">
    <text evidence="2">The sequence shown here is derived from an EMBL/GenBank/DDBJ whole genome shotgun (WGS) entry which is preliminary data.</text>
</comment>
<sequence>METVELAGLRIRYQRAGQGPPLVLLHGAYEDSRIWRRQLDALSDEFTVFAWDAPGCGGSDDPPPDFTGKDLGDALAGFLREAVPGRPHVLGLSMGSGIALELYRTHPSAPASLLLVSAYAGWAGSLPPEEVERRYAQVLAELEQPPEQFIPVWLPTLFTDRADPAVVQEVSAIMADFHPSGMRALLNANAHADYRDVLPTIEVPTLLLYGTEDVRSPLSVAREMNQRIPGSTLVTIPDVGHMAAAEAPDAFNREVRNFLHGIAG</sequence>
<dbReference type="InterPro" id="IPR000073">
    <property type="entry name" value="AB_hydrolase_1"/>
</dbReference>
<dbReference type="Gene3D" id="3.40.50.1820">
    <property type="entry name" value="alpha/beta hydrolase"/>
    <property type="match status" value="1"/>
</dbReference>
<dbReference type="Pfam" id="PF12697">
    <property type="entry name" value="Abhydrolase_6"/>
    <property type="match status" value="1"/>
</dbReference>
<dbReference type="InterPro" id="IPR029058">
    <property type="entry name" value="AB_hydrolase_fold"/>
</dbReference>
<protein>
    <submittedName>
        <fullName evidence="2">Alpha/beta fold hydrolase</fullName>
    </submittedName>
</protein>
<dbReference type="EMBL" id="BAAAQB010000026">
    <property type="protein sequence ID" value="GAA2134124.1"/>
    <property type="molecule type" value="Genomic_DNA"/>
</dbReference>
<name>A0ABN2YYP9_9MICC</name>
<dbReference type="GO" id="GO:0016787">
    <property type="term" value="F:hydrolase activity"/>
    <property type="evidence" value="ECO:0007669"/>
    <property type="project" value="UniProtKB-KW"/>
</dbReference>
<evidence type="ECO:0000313" key="2">
    <source>
        <dbReference type="EMBL" id="GAA2134124.1"/>
    </source>
</evidence>